<feature type="domain" description="ABC transmembrane type-1" evidence="15">
    <location>
        <begin position="95"/>
        <end position="374"/>
    </location>
</feature>
<dbReference type="GO" id="GO:0008559">
    <property type="term" value="F:ABC-type xenobiotic transporter activity"/>
    <property type="evidence" value="ECO:0007669"/>
    <property type="project" value="UniProtKB-EC"/>
</dbReference>
<keyword evidence="17" id="KW-1185">Reference proteome</keyword>
<dbReference type="InterPro" id="IPR027417">
    <property type="entry name" value="P-loop_NTPase"/>
</dbReference>
<keyword evidence="7" id="KW-0547">Nucleotide-binding</keyword>
<keyword evidence="4" id="KW-0813">Transport</keyword>
<comment type="caution">
    <text evidence="16">The sequence shown here is derived from an EMBL/GenBank/DDBJ whole genome shotgun (WGS) entry which is preliminary data.</text>
</comment>
<evidence type="ECO:0000256" key="8">
    <source>
        <dbReference type="ARBA" id="ARBA00022840"/>
    </source>
</evidence>
<dbReference type="PROSITE" id="PS50929">
    <property type="entry name" value="ABC_TM1F"/>
    <property type="match status" value="2"/>
</dbReference>
<dbReference type="SUPFAM" id="SSF90123">
    <property type="entry name" value="ABC transporter transmembrane region"/>
    <property type="match status" value="2"/>
</dbReference>
<dbReference type="FunFam" id="3.40.50.300:FF:000163">
    <property type="entry name" value="Multidrug resistance-associated protein member 4"/>
    <property type="match status" value="1"/>
</dbReference>
<feature type="transmembrane region" description="Helical" evidence="13">
    <location>
        <begin position="318"/>
        <end position="339"/>
    </location>
</feature>
<evidence type="ECO:0000256" key="6">
    <source>
        <dbReference type="ARBA" id="ARBA00022737"/>
    </source>
</evidence>
<protein>
    <recommendedName>
        <fullName evidence="3">ABC-type xenobiotic transporter</fullName>
        <ecNumber evidence="3">7.6.2.2</ecNumber>
    </recommendedName>
</protein>
<evidence type="ECO:0000256" key="7">
    <source>
        <dbReference type="ARBA" id="ARBA00022741"/>
    </source>
</evidence>
<feature type="domain" description="ABC transporter" evidence="14">
    <location>
        <begin position="1041"/>
        <end position="1275"/>
    </location>
</feature>
<dbReference type="EC" id="7.6.2.2" evidence="3"/>
<dbReference type="SUPFAM" id="SSF52540">
    <property type="entry name" value="P-loop containing nucleoside triphosphate hydrolases"/>
    <property type="match status" value="2"/>
</dbReference>
<feature type="transmembrane region" description="Helical" evidence="13">
    <location>
        <begin position="952"/>
        <end position="971"/>
    </location>
</feature>
<dbReference type="FunFam" id="1.20.1560.10:FF:000003">
    <property type="entry name" value="ABC transporter C family member 10"/>
    <property type="match status" value="1"/>
</dbReference>
<dbReference type="PROSITE" id="PS00211">
    <property type="entry name" value="ABC_TRANSPORTER_1"/>
    <property type="match status" value="1"/>
</dbReference>
<evidence type="ECO:0000256" key="12">
    <source>
        <dbReference type="ARBA" id="ARBA00034018"/>
    </source>
</evidence>
<dbReference type="GO" id="GO:0016020">
    <property type="term" value="C:membrane"/>
    <property type="evidence" value="ECO:0007669"/>
    <property type="project" value="UniProtKB-SubCell"/>
</dbReference>
<keyword evidence="10 13" id="KW-1133">Transmembrane helix</keyword>
<dbReference type="InterPro" id="IPR003439">
    <property type="entry name" value="ABC_transporter-like_ATP-bd"/>
</dbReference>
<feature type="transmembrane region" description="Helical" evidence="13">
    <location>
        <begin position="709"/>
        <end position="734"/>
    </location>
</feature>
<feature type="transmembrane region" description="Helical" evidence="13">
    <location>
        <begin position="977"/>
        <end position="997"/>
    </location>
</feature>
<keyword evidence="8" id="KW-0067">ATP-binding</keyword>
<dbReference type="CDD" id="cd18580">
    <property type="entry name" value="ABC_6TM_ABCC_D2"/>
    <property type="match status" value="1"/>
</dbReference>
<keyword evidence="9" id="KW-1278">Translocase</keyword>
<keyword evidence="5 13" id="KW-0812">Transmembrane</keyword>
<evidence type="ECO:0000256" key="3">
    <source>
        <dbReference type="ARBA" id="ARBA00012191"/>
    </source>
</evidence>
<comment type="subcellular location">
    <subcellularLocation>
        <location evidence="1">Membrane</location>
        <topology evidence="1">Multi-pass membrane protein</topology>
    </subcellularLocation>
</comment>
<feature type="transmembrane region" description="Helical" evidence="13">
    <location>
        <begin position="843"/>
        <end position="861"/>
    </location>
</feature>
<sequence>MGDREQEQNLLSSQEAHDDAFSQASIWSKLTFWWLNPLFVKANQQKIEVSDVPPFPESETAGKAYSSLEKSLENEKIRSQSLARAIIYTAWRPLVLNAIFAGIYVMASYTGPLLIANFIQLLSSKNGDMSSHGMILASIFFVAKVLESLCERQWYFGANRIGIRVRAALLASIYKTLLLVRSDGERNGKIINHINTDIEKVVELIQHFQEIWLLFFQVTLALMILGKHLGWIPSVIAILATTLIMLSNTPLANLQKRLHAGIMEAKDLRVKATSETLKSIKVLKLHAWESTFLEKILKLREKEKCWLMKFLYAKSAIVFLYWTSPMLISVTMFGVSALLNKPLSSGSIFSALATLQILHEPIYNMPQLVSVIAHARISINRLQDFLKEDKQEQSNVNHTRQALHCDVNIAKGEYAWETSSTNVRLPTVTVEEDIQIMKGKKVAICGSVGSGKTSLLHGILGEIPRISGNAIEVHGSRAYVSQTAWIQSGTIRENILFGNNMFKSSYEKVIAACALKEDIDRLVHKDNTTVGERGVKLSGGQKQRIQLARAIYSDADVYLLDDPFSAVDAHTKAHLFKHCLMDLLSDKTVVYVTHQLEFLAASDLVLVMKDGRIVQSGEYKELLSEPNGELNRLMIAHFQSLSEASPAQEQINSCGLQSDRMLNKDDGEVGKEPITDGQFLQMAHSEETGTGRVSRKVYAKFITTAYRGALVPVLILMHLLFQGLQMGSNYWIAWAAEKEGKISRELLIGIFALISGGSAIFILARALLLTDVTIKTAQRLFNDMITTVFHAPMSFFDSTSSSQILDRSSSDQATVDSDISYRVAGLAFALIQLVSIIALMAHVAWQVAIPFLAIFVISFRYQARTNFIPYFDFLPYIAYYIKTARELARMIGIQKAPLLNHFSESISGIVTIRCFCQEQQFYTKNLNLIDNFSQIAFHNSATMEWLCVRINFLFNLGFFLVLVILVGVPGSTTNPSLAGLAVTYGLSINVLQAWVIWNICNVENKMISVERILEYTCIPGEVGLGTKDPSPRAEWPEKGSIEFRNLQVRYSPNLPLVLKGITCTFPGEKKIGIVGRTGSGKSTLIQALFRLVNFSQGQIIIDGLDISTIGLQDLRSKLSIIPQDPTLFQGTVRNNLDPLQQHGDFEIWEVLRKCHLADMVRQDQRLLDAPVAEEGQNWSLGQKQLMCLARTLLHRRKILVLDEATASIDTATDNIIQKTVANETSKSTVITVAHRITTVIHSDLVLVLADGNIVECAAPSQLLSDSSSAFSKLVKEFNNSY</sequence>
<dbReference type="Pfam" id="PF00664">
    <property type="entry name" value="ABC_membrane"/>
    <property type="match status" value="2"/>
</dbReference>
<evidence type="ECO:0000259" key="15">
    <source>
        <dbReference type="PROSITE" id="PS50929"/>
    </source>
</evidence>
<dbReference type="InterPro" id="IPR003593">
    <property type="entry name" value="AAA+_ATPase"/>
</dbReference>
<dbReference type="Proteomes" id="UP001141552">
    <property type="component" value="Unassembled WGS sequence"/>
</dbReference>
<dbReference type="PANTHER" id="PTHR24223">
    <property type="entry name" value="ATP-BINDING CASSETTE SUB-FAMILY C"/>
    <property type="match status" value="1"/>
</dbReference>
<evidence type="ECO:0000256" key="5">
    <source>
        <dbReference type="ARBA" id="ARBA00022692"/>
    </source>
</evidence>
<evidence type="ECO:0000256" key="13">
    <source>
        <dbReference type="SAM" id="Phobius"/>
    </source>
</evidence>
<dbReference type="EMBL" id="JAKUCV010002493">
    <property type="protein sequence ID" value="KAJ4842421.1"/>
    <property type="molecule type" value="Genomic_DNA"/>
</dbReference>
<keyword evidence="11 13" id="KW-0472">Membrane</keyword>
<dbReference type="PANTHER" id="PTHR24223:SF222">
    <property type="entry name" value="OS01G0902100 PROTEIN"/>
    <property type="match status" value="1"/>
</dbReference>
<dbReference type="FunFam" id="3.40.50.300:FF:000508">
    <property type="entry name" value="ABC transporter C family member 5"/>
    <property type="match status" value="1"/>
</dbReference>
<feature type="transmembrane region" description="Helical" evidence="13">
    <location>
        <begin position="746"/>
        <end position="768"/>
    </location>
</feature>
<dbReference type="Gene3D" id="1.20.1560.10">
    <property type="entry name" value="ABC transporter type 1, transmembrane domain"/>
    <property type="match status" value="2"/>
</dbReference>
<dbReference type="GO" id="GO:0016887">
    <property type="term" value="F:ATP hydrolysis activity"/>
    <property type="evidence" value="ECO:0007669"/>
    <property type="project" value="InterPro"/>
</dbReference>
<dbReference type="OrthoDB" id="6500128at2759"/>
<dbReference type="InterPro" id="IPR044746">
    <property type="entry name" value="ABCC_6TM_D1"/>
</dbReference>
<evidence type="ECO:0000313" key="17">
    <source>
        <dbReference type="Proteomes" id="UP001141552"/>
    </source>
</evidence>
<dbReference type="GO" id="GO:0005524">
    <property type="term" value="F:ATP binding"/>
    <property type="evidence" value="ECO:0007669"/>
    <property type="project" value="UniProtKB-KW"/>
</dbReference>
<dbReference type="Pfam" id="PF00005">
    <property type="entry name" value="ABC_tran"/>
    <property type="match status" value="2"/>
</dbReference>
<dbReference type="CDD" id="cd03250">
    <property type="entry name" value="ABCC_MRP_domain1"/>
    <property type="match status" value="1"/>
</dbReference>
<dbReference type="CDD" id="cd03244">
    <property type="entry name" value="ABCC_MRP_domain2"/>
    <property type="match status" value="1"/>
</dbReference>
<proteinExistence type="inferred from homology"/>
<dbReference type="CDD" id="cd18579">
    <property type="entry name" value="ABC_6TM_ABCC_D1"/>
    <property type="match status" value="1"/>
</dbReference>
<feature type="transmembrane region" description="Helical" evidence="13">
    <location>
        <begin position="235"/>
        <end position="254"/>
    </location>
</feature>
<reference evidence="16" key="1">
    <citation type="submission" date="2022-02" db="EMBL/GenBank/DDBJ databases">
        <authorList>
            <person name="Henning P.M."/>
            <person name="McCubbin A.G."/>
            <person name="Shore J.S."/>
        </authorList>
    </citation>
    <scope>NUCLEOTIDE SEQUENCE</scope>
    <source>
        <strain evidence="16">F60SS</strain>
        <tissue evidence="16">Leaves</tissue>
    </source>
</reference>
<gene>
    <name evidence="16" type="ORF">Tsubulata_017632</name>
</gene>
<name>A0A9Q0G5V8_9ROSI</name>
<evidence type="ECO:0000256" key="1">
    <source>
        <dbReference type="ARBA" id="ARBA00004141"/>
    </source>
</evidence>
<accession>A0A9Q0G5V8</accession>
<evidence type="ECO:0000313" key="16">
    <source>
        <dbReference type="EMBL" id="KAJ4842421.1"/>
    </source>
</evidence>
<evidence type="ECO:0000256" key="11">
    <source>
        <dbReference type="ARBA" id="ARBA00023136"/>
    </source>
</evidence>
<feature type="domain" description="ABC transmembrane type-1" evidence="15">
    <location>
        <begin position="713"/>
        <end position="1004"/>
    </location>
</feature>
<evidence type="ECO:0000256" key="2">
    <source>
        <dbReference type="ARBA" id="ARBA00009726"/>
    </source>
</evidence>
<comment type="similarity">
    <text evidence="2">Belongs to the ABC transporter superfamily. ABCC family. Conjugate transporter (TC 3.A.1.208) subfamily.</text>
</comment>
<dbReference type="Gene3D" id="3.40.50.300">
    <property type="entry name" value="P-loop containing nucleotide triphosphate hydrolases"/>
    <property type="match status" value="2"/>
</dbReference>
<dbReference type="FunFam" id="1.20.1560.10:FF:000002">
    <property type="entry name" value="ABC transporter C family member 5"/>
    <property type="match status" value="1"/>
</dbReference>
<reference evidence="16" key="2">
    <citation type="journal article" date="2023" name="Plants (Basel)">
        <title>Annotation of the Turnera subulata (Passifloraceae) Draft Genome Reveals the S-Locus Evolved after the Divergence of Turneroideae from Passifloroideae in a Stepwise Manner.</title>
        <authorList>
            <person name="Henning P.M."/>
            <person name="Roalson E.H."/>
            <person name="Mir W."/>
            <person name="McCubbin A.G."/>
            <person name="Shore J.S."/>
        </authorList>
    </citation>
    <scope>NUCLEOTIDE SEQUENCE</scope>
    <source>
        <strain evidence="16">F60SS</strain>
    </source>
</reference>
<evidence type="ECO:0000256" key="4">
    <source>
        <dbReference type="ARBA" id="ARBA00022448"/>
    </source>
</evidence>
<dbReference type="SMART" id="SM00382">
    <property type="entry name" value="AAA"/>
    <property type="match status" value="2"/>
</dbReference>
<keyword evidence="6" id="KW-0677">Repeat</keyword>
<dbReference type="InterPro" id="IPR036640">
    <property type="entry name" value="ABC1_TM_sf"/>
</dbReference>
<feature type="transmembrane region" description="Helical" evidence="13">
    <location>
        <begin position="819"/>
        <end position="837"/>
    </location>
</feature>
<comment type="catalytic activity">
    <reaction evidence="12">
        <text>ATP + H2O + xenobioticSide 1 = ADP + phosphate + xenobioticSide 2.</text>
        <dbReference type="EC" id="7.6.2.2"/>
    </reaction>
</comment>
<evidence type="ECO:0000259" key="14">
    <source>
        <dbReference type="PROSITE" id="PS50893"/>
    </source>
</evidence>
<dbReference type="InterPro" id="IPR044726">
    <property type="entry name" value="ABCC_6TM_D2"/>
</dbReference>
<feature type="domain" description="ABC transporter" evidence="14">
    <location>
        <begin position="410"/>
        <end position="635"/>
    </location>
</feature>
<feature type="transmembrane region" description="Helical" evidence="13">
    <location>
        <begin position="94"/>
        <end position="119"/>
    </location>
</feature>
<organism evidence="16 17">
    <name type="scientific">Turnera subulata</name>
    <dbReference type="NCBI Taxonomy" id="218843"/>
    <lineage>
        <taxon>Eukaryota</taxon>
        <taxon>Viridiplantae</taxon>
        <taxon>Streptophyta</taxon>
        <taxon>Embryophyta</taxon>
        <taxon>Tracheophyta</taxon>
        <taxon>Spermatophyta</taxon>
        <taxon>Magnoliopsida</taxon>
        <taxon>eudicotyledons</taxon>
        <taxon>Gunneridae</taxon>
        <taxon>Pentapetalae</taxon>
        <taxon>rosids</taxon>
        <taxon>fabids</taxon>
        <taxon>Malpighiales</taxon>
        <taxon>Passifloraceae</taxon>
        <taxon>Turnera</taxon>
    </lineage>
</organism>
<dbReference type="InterPro" id="IPR017871">
    <property type="entry name" value="ABC_transporter-like_CS"/>
</dbReference>
<evidence type="ECO:0000256" key="9">
    <source>
        <dbReference type="ARBA" id="ARBA00022967"/>
    </source>
</evidence>
<evidence type="ECO:0000256" key="10">
    <source>
        <dbReference type="ARBA" id="ARBA00022989"/>
    </source>
</evidence>
<feature type="transmembrane region" description="Helical" evidence="13">
    <location>
        <begin position="131"/>
        <end position="150"/>
    </location>
</feature>
<dbReference type="InterPro" id="IPR050173">
    <property type="entry name" value="ABC_transporter_C-like"/>
</dbReference>
<dbReference type="PROSITE" id="PS50893">
    <property type="entry name" value="ABC_TRANSPORTER_2"/>
    <property type="match status" value="2"/>
</dbReference>
<dbReference type="InterPro" id="IPR011527">
    <property type="entry name" value="ABC1_TM_dom"/>
</dbReference>